<keyword evidence="1" id="KW-1133">Transmembrane helix</keyword>
<feature type="transmembrane region" description="Helical" evidence="1">
    <location>
        <begin position="388"/>
        <end position="405"/>
    </location>
</feature>
<accession>A0A3B1DNI8</accession>
<keyword evidence="1" id="KW-0812">Transmembrane</keyword>
<feature type="transmembrane region" description="Helical" evidence="1">
    <location>
        <begin position="190"/>
        <end position="211"/>
    </location>
</feature>
<organism evidence="2">
    <name type="scientific">hydrothermal vent metagenome</name>
    <dbReference type="NCBI Taxonomy" id="652676"/>
    <lineage>
        <taxon>unclassified sequences</taxon>
        <taxon>metagenomes</taxon>
        <taxon>ecological metagenomes</taxon>
    </lineage>
</organism>
<name>A0A3B1DNI8_9ZZZZ</name>
<sequence length="602" mass="70822">MIFFLPLTFLLWLFAFRGFLTGELGFTSDAVSYYNHIKFYIDSLAQGVFPLWDPLWSNGVPNDFFLRRFGAYNPLFLIILIFNKIGIPYLFSYLSFLAIYYFIGMVGFYKLAQRLFQNNIAAFTAYLLLMFSSVGTRLFDSYLLLIIVPGIWFFYCLVGFAQTQKKHYFLGVTFAFMVLATTYIPFYFLIIFGMFLFWFSIFYSKNLITFFKNFTVFFKNNKILVVICVLAAILSFLPGLLFMQESSSGSIALPQRNFTSSESHQLSVGLETITSWGILEDITYSIPFLKDITTFKFAVLYVPPFALVILLLGLFSGMTKRLVFLFVWGISLFVMFSPHAPVYHFLHKYVFFFKYFRNLHFFLWFALVPIFVLFVAEQMRGLCRGKPIRLVLFLLTILIAAHPLYTYHYLNKNSAKAPKAYQYDKPYLKFSFINSRPSLALYYATPWYQKLVQDTDPEILSKYLQYKFIVYDQAWTRSKEADFKIDGIEGKILFENTAEFQVTHYDGNSIKIKTNFSEEKFLVYNDNFHPKWQAFINGKKMEILRTHIAFKGLHIPAGKNEVYLRYGSVGEYMWNYFLLLVFYGMFLSYIFLWVRDSRYVQK</sequence>
<evidence type="ECO:0000313" key="2">
    <source>
        <dbReference type="EMBL" id="VAX37654.1"/>
    </source>
</evidence>
<feature type="transmembrane region" description="Helical" evidence="1">
    <location>
        <begin position="75"/>
        <end position="103"/>
    </location>
</feature>
<keyword evidence="1" id="KW-0472">Membrane</keyword>
<evidence type="ECO:0000256" key="1">
    <source>
        <dbReference type="SAM" id="Phobius"/>
    </source>
</evidence>
<dbReference type="AlphaFoldDB" id="A0A3B1DNI8"/>
<feature type="transmembrane region" description="Helical" evidence="1">
    <location>
        <begin position="359"/>
        <end position="376"/>
    </location>
</feature>
<proteinExistence type="predicted"/>
<feature type="transmembrane region" description="Helical" evidence="1">
    <location>
        <begin position="115"/>
        <end position="135"/>
    </location>
</feature>
<protein>
    <recommendedName>
        <fullName evidence="3">Membrane protein 6-pyruvoyl-tetrahydropterin synthase-related domain-containing protein</fullName>
    </recommendedName>
</protein>
<reference evidence="2" key="1">
    <citation type="submission" date="2018-06" db="EMBL/GenBank/DDBJ databases">
        <authorList>
            <person name="Zhirakovskaya E."/>
        </authorList>
    </citation>
    <scope>NUCLEOTIDE SEQUENCE</scope>
</reference>
<feature type="transmembrane region" description="Helical" evidence="1">
    <location>
        <begin position="297"/>
        <end position="315"/>
    </location>
</feature>
<feature type="transmembrane region" description="Helical" evidence="1">
    <location>
        <begin position="141"/>
        <end position="161"/>
    </location>
</feature>
<evidence type="ECO:0008006" key="3">
    <source>
        <dbReference type="Google" id="ProtNLM"/>
    </source>
</evidence>
<dbReference type="EMBL" id="UOGJ01000133">
    <property type="protein sequence ID" value="VAX37654.1"/>
    <property type="molecule type" value="Genomic_DNA"/>
</dbReference>
<gene>
    <name evidence="2" type="ORF">MNBD_UNCLBAC01-1653</name>
</gene>
<feature type="transmembrane region" description="Helical" evidence="1">
    <location>
        <begin position="223"/>
        <end position="243"/>
    </location>
</feature>
<feature type="transmembrane region" description="Helical" evidence="1">
    <location>
        <begin position="573"/>
        <end position="594"/>
    </location>
</feature>
<feature type="transmembrane region" description="Helical" evidence="1">
    <location>
        <begin position="168"/>
        <end position="184"/>
    </location>
</feature>
<feature type="transmembrane region" description="Helical" evidence="1">
    <location>
        <begin position="322"/>
        <end position="339"/>
    </location>
</feature>